<sequence length="349" mass="40013">MQAQNYEETGLTSLISQKELEVLGLREQQMRVLEEALVSRDKELAESQSTIVSLREDFKYNLSLLEERDSELQKYDTTYAQLECSLAENDKLAKEARVSAADAQSQLKIERARIKELEHHHQQKSAELREALEAERWQHGESLLRQREDFESVKRTLQRQLEERDDELDSQRRDFTSTCEDQIRKLEEDWMQRVEDAKVGAAAAESRTHGVERELEVMRGKVTGISEMESAAREAKADAERELRSVKWELENTTRLNSARLSELQDSSELALRTCQADVEEKDARLRDLVLPCHHPSRPLVWHGCTWRHCWTSAFEMGSSAGFPAGRAASALSLSVPRCERPLTVCAAM</sequence>
<feature type="coiled-coil region" evidence="1">
    <location>
        <begin position="225"/>
        <end position="256"/>
    </location>
</feature>
<dbReference type="GO" id="GO:0007020">
    <property type="term" value="P:microtubule nucleation"/>
    <property type="evidence" value="ECO:0007669"/>
    <property type="project" value="TreeGrafter"/>
</dbReference>
<dbReference type="Proteomes" id="UP001190700">
    <property type="component" value="Unassembled WGS sequence"/>
</dbReference>
<dbReference type="PANTHER" id="PTHR46725:SF1">
    <property type="entry name" value="COILED-COIL DOMAIN-CONTAINING PROTEIN 57"/>
    <property type="match status" value="1"/>
</dbReference>
<dbReference type="EMBL" id="LGRX02001889">
    <property type="protein sequence ID" value="KAK3285277.1"/>
    <property type="molecule type" value="Genomic_DNA"/>
</dbReference>
<protein>
    <submittedName>
        <fullName evidence="2">Uncharacterized protein</fullName>
    </submittedName>
</protein>
<dbReference type="GO" id="GO:0060271">
    <property type="term" value="P:cilium assembly"/>
    <property type="evidence" value="ECO:0007669"/>
    <property type="project" value="TreeGrafter"/>
</dbReference>
<dbReference type="InterPro" id="IPR042481">
    <property type="entry name" value="CCDC57"/>
</dbReference>
<dbReference type="PANTHER" id="PTHR46725">
    <property type="entry name" value="COILED-COIL DOMAIN-CONTAINING PROTEIN 57"/>
    <property type="match status" value="1"/>
</dbReference>
<feature type="coiled-coil region" evidence="1">
    <location>
        <begin position="100"/>
        <end position="174"/>
    </location>
</feature>
<dbReference type="AlphaFoldDB" id="A0AAE0GVV5"/>
<proteinExistence type="predicted"/>
<reference evidence="2 3" key="1">
    <citation type="journal article" date="2015" name="Genome Biol. Evol.">
        <title>Comparative Genomics of a Bacterivorous Green Alga Reveals Evolutionary Causalities and Consequences of Phago-Mixotrophic Mode of Nutrition.</title>
        <authorList>
            <person name="Burns J.A."/>
            <person name="Paasch A."/>
            <person name="Narechania A."/>
            <person name="Kim E."/>
        </authorList>
    </citation>
    <scope>NUCLEOTIDE SEQUENCE [LARGE SCALE GENOMIC DNA]</scope>
    <source>
        <strain evidence="2 3">PLY_AMNH</strain>
    </source>
</reference>
<evidence type="ECO:0000313" key="3">
    <source>
        <dbReference type="Proteomes" id="UP001190700"/>
    </source>
</evidence>
<name>A0AAE0GVV5_9CHLO</name>
<organism evidence="2 3">
    <name type="scientific">Cymbomonas tetramitiformis</name>
    <dbReference type="NCBI Taxonomy" id="36881"/>
    <lineage>
        <taxon>Eukaryota</taxon>
        <taxon>Viridiplantae</taxon>
        <taxon>Chlorophyta</taxon>
        <taxon>Pyramimonadophyceae</taxon>
        <taxon>Pyramimonadales</taxon>
        <taxon>Pyramimonadaceae</taxon>
        <taxon>Cymbomonas</taxon>
    </lineage>
</organism>
<accession>A0AAE0GVV5</accession>
<evidence type="ECO:0000256" key="1">
    <source>
        <dbReference type="SAM" id="Coils"/>
    </source>
</evidence>
<comment type="caution">
    <text evidence="2">The sequence shown here is derived from an EMBL/GenBank/DDBJ whole genome shotgun (WGS) entry which is preliminary data.</text>
</comment>
<keyword evidence="1" id="KW-0175">Coiled coil</keyword>
<dbReference type="GO" id="GO:0005876">
    <property type="term" value="C:spindle microtubule"/>
    <property type="evidence" value="ECO:0007669"/>
    <property type="project" value="TreeGrafter"/>
</dbReference>
<evidence type="ECO:0000313" key="2">
    <source>
        <dbReference type="EMBL" id="KAK3285277.1"/>
    </source>
</evidence>
<gene>
    <name evidence="2" type="ORF">CYMTET_7107</name>
</gene>
<keyword evidence="3" id="KW-1185">Reference proteome</keyword>
<dbReference type="GO" id="GO:0045931">
    <property type="term" value="P:positive regulation of mitotic cell cycle"/>
    <property type="evidence" value="ECO:0007669"/>
    <property type="project" value="TreeGrafter"/>
</dbReference>